<evidence type="ECO:0000313" key="11">
    <source>
        <dbReference type="Proteomes" id="UP000241788"/>
    </source>
</evidence>
<dbReference type="InterPro" id="IPR011060">
    <property type="entry name" value="RibuloseP-bd_barrel"/>
</dbReference>
<dbReference type="FunFam" id="3.20.20.70:FF:000024">
    <property type="entry name" value="Indole-3-glycerol phosphate synthase"/>
    <property type="match status" value="1"/>
</dbReference>
<evidence type="ECO:0000256" key="4">
    <source>
        <dbReference type="ARBA" id="ARBA00022793"/>
    </source>
</evidence>
<dbReference type="AlphaFoldDB" id="A0A1N6N6Z7"/>
<comment type="catalytic activity">
    <reaction evidence="1 8">
        <text>1-(2-carboxyphenylamino)-1-deoxy-D-ribulose 5-phosphate + H(+) = (1S,2R)-1-C-(indol-3-yl)glycerol 3-phosphate + CO2 + H2O</text>
        <dbReference type="Rhea" id="RHEA:23476"/>
        <dbReference type="ChEBI" id="CHEBI:15377"/>
        <dbReference type="ChEBI" id="CHEBI:15378"/>
        <dbReference type="ChEBI" id="CHEBI:16526"/>
        <dbReference type="ChEBI" id="CHEBI:58613"/>
        <dbReference type="ChEBI" id="CHEBI:58866"/>
        <dbReference type="EC" id="4.1.1.48"/>
    </reaction>
</comment>
<dbReference type="PROSITE" id="PS00614">
    <property type="entry name" value="IGPS"/>
    <property type="match status" value="1"/>
</dbReference>
<keyword evidence="11" id="KW-1185">Reference proteome</keyword>
<evidence type="ECO:0000259" key="9">
    <source>
        <dbReference type="Pfam" id="PF00218"/>
    </source>
</evidence>
<evidence type="ECO:0000256" key="2">
    <source>
        <dbReference type="ARBA" id="ARBA00004696"/>
    </source>
</evidence>
<dbReference type="GO" id="GO:0004640">
    <property type="term" value="F:phosphoribosylanthranilate isomerase activity"/>
    <property type="evidence" value="ECO:0007669"/>
    <property type="project" value="TreeGrafter"/>
</dbReference>
<dbReference type="InterPro" id="IPR001468">
    <property type="entry name" value="Indole-3-GlycerolPSynthase_CS"/>
</dbReference>
<sequence length="273" mass="29344">MPEAMQDVLNKILDRKREEVAERSAVTPLSALEERLVDAPAVRDFVGAMRAKIDAKQPAVIAEVKKASPSKGVIRENFDPAAIAASYEAGGAACLSVLTDVDYFQGADVYLQQARGACSLPVLRKDFVIDPYQVVEARVLGADCILLIVAALDDVAMHHLASRALALGMDVLIESHDSDELERALAVPGLGARKPLIGINNRNLRDFSVSLDVTLDLLDRIPEGRLLVTESGIHTREDVARMRDADVDAFLVGEAFMRADDPGAALSALFSGA</sequence>
<dbReference type="InterPro" id="IPR013798">
    <property type="entry name" value="Indole-3-glycerol_P_synth_dom"/>
</dbReference>
<proteinExistence type="inferred from homology"/>
<dbReference type="STRING" id="1604334.SAMN05421546_0129"/>
<dbReference type="PANTHER" id="PTHR22854">
    <property type="entry name" value="TRYPTOPHAN BIOSYNTHESIS PROTEIN"/>
    <property type="match status" value="1"/>
</dbReference>
<dbReference type="EMBL" id="FTLW01000001">
    <property type="protein sequence ID" value="SIP87812.1"/>
    <property type="molecule type" value="Genomic_DNA"/>
</dbReference>
<organism evidence="10 11">
    <name type="scientific">Solilutibacter tolerans</name>
    <dbReference type="NCBI Taxonomy" id="1604334"/>
    <lineage>
        <taxon>Bacteria</taxon>
        <taxon>Pseudomonadati</taxon>
        <taxon>Pseudomonadota</taxon>
        <taxon>Gammaproteobacteria</taxon>
        <taxon>Lysobacterales</taxon>
        <taxon>Lysobacteraceae</taxon>
        <taxon>Solilutibacter</taxon>
    </lineage>
</organism>
<dbReference type="InterPro" id="IPR013785">
    <property type="entry name" value="Aldolase_TIM"/>
</dbReference>
<dbReference type="CDD" id="cd00331">
    <property type="entry name" value="IGPS"/>
    <property type="match status" value="1"/>
</dbReference>
<evidence type="ECO:0000256" key="6">
    <source>
        <dbReference type="ARBA" id="ARBA00023141"/>
    </source>
</evidence>
<dbReference type="Pfam" id="PF00218">
    <property type="entry name" value="IGPS"/>
    <property type="match status" value="1"/>
</dbReference>
<dbReference type="UniPathway" id="UPA00035">
    <property type="reaction ID" value="UER00043"/>
</dbReference>
<comment type="pathway">
    <text evidence="2 8">Amino-acid biosynthesis; L-tryptophan biosynthesis; L-tryptophan from chorismate: step 4/5.</text>
</comment>
<dbReference type="GO" id="GO:0000162">
    <property type="term" value="P:L-tryptophan biosynthetic process"/>
    <property type="evidence" value="ECO:0007669"/>
    <property type="project" value="UniProtKB-UniRule"/>
</dbReference>
<dbReference type="Gene3D" id="3.20.20.70">
    <property type="entry name" value="Aldolase class I"/>
    <property type="match status" value="1"/>
</dbReference>
<comment type="similarity">
    <text evidence="8">Belongs to the TrpC family.</text>
</comment>
<dbReference type="GO" id="GO:0004425">
    <property type="term" value="F:indole-3-glycerol-phosphate synthase activity"/>
    <property type="evidence" value="ECO:0007669"/>
    <property type="project" value="UniProtKB-UniRule"/>
</dbReference>
<evidence type="ECO:0000256" key="7">
    <source>
        <dbReference type="ARBA" id="ARBA00023239"/>
    </source>
</evidence>
<evidence type="ECO:0000256" key="8">
    <source>
        <dbReference type="HAMAP-Rule" id="MF_00134"/>
    </source>
</evidence>
<protein>
    <recommendedName>
        <fullName evidence="8">Indole-3-glycerol phosphate synthase</fullName>
        <shortName evidence="8">IGPS</shortName>
        <ecNumber evidence="8">4.1.1.48</ecNumber>
    </recommendedName>
</protein>
<dbReference type="PANTHER" id="PTHR22854:SF2">
    <property type="entry name" value="INDOLE-3-GLYCEROL-PHOSPHATE SYNTHASE"/>
    <property type="match status" value="1"/>
</dbReference>
<dbReference type="SUPFAM" id="SSF51366">
    <property type="entry name" value="Ribulose-phoshate binding barrel"/>
    <property type="match status" value="1"/>
</dbReference>
<dbReference type="HAMAP" id="MF_00134_B">
    <property type="entry name" value="IGPS_B"/>
    <property type="match status" value="1"/>
</dbReference>
<evidence type="ECO:0000256" key="3">
    <source>
        <dbReference type="ARBA" id="ARBA00022605"/>
    </source>
</evidence>
<evidence type="ECO:0000256" key="1">
    <source>
        <dbReference type="ARBA" id="ARBA00001633"/>
    </source>
</evidence>
<dbReference type="NCBIfam" id="NF001370">
    <property type="entry name" value="PRK00278.1-2"/>
    <property type="match status" value="1"/>
</dbReference>
<evidence type="ECO:0000256" key="5">
    <source>
        <dbReference type="ARBA" id="ARBA00022822"/>
    </source>
</evidence>
<dbReference type="NCBIfam" id="NF001377">
    <property type="entry name" value="PRK00278.2-4"/>
    <property type="match status" value="1"/>
</dbReference>
<evidence type="ECO:0000313" key="10">
    <source>
        <dbReference type="EMBL" id="SIP87812.1"/>
    </source>
</evidence>
<keyword evidence="5 8" id="KW-0822">Tryptophan biosynthesis</keyword>
<dbReference type="EC" id="4.1.1.48" evidence="8"/>
<keyword evidence="4 8" id="KW-0210">Decarboxylase</keyword>
<dbReference type="NCBIfam" id="NF001373">
    <property type="entry name" value="PRK00278.1-6"/>
    <property type="match status" value="1"/>
</dbReference>
<gene>
    <name evidence="8" type="primary">trpC</name>
    <name evidence="10" type="ORF">SAMN05421546_0129</name>
</gene>
<keyword evidence="3 8" id="KW-0028">Amino-acid biosynthesis</keyword>
<dbReference type="InterPro" id="IPR045186">
    <property type="entry name" value="Indole-3-glycerol_P_synth"/>
</dbReference>
<name>A0A1N6N6Z7_9GAMM</name>
<keyword evidence="6 8" id="KW-0057">Aromatic amino acid biosynthesis</keyword>
<keyword evidence="7 8" id="KW-0456">Lyase</keyword>
<reference evidence="11" key="1">
    <citation type="submission" date="2017-01" db="EMBL/GenBank/DDBJ databases">
        <authorList>
            <person name="Varghese N."/>
            <person name="Submissions S."/>
        </authorList>
    </citation>
    <scope>NUCLEOTIDE SEQUENCE [LARGE SCALE GENOMIC DNA]</scope>
    <source>
        <strain evidence="11">UM1</strain>
    </source>
</reference>
<dbReference type="Proteomes" id="UP000241788">
    <property type="component" value="Unassembled WGS sequence"/>
</dbReference>
<feature type="domain" description="Indole-3-glycerol phosphate synthase" evidence="9">
    <location>
        <begin position="9"/>
        <end position="268"/>
    </location>
</feature>
<accession>A0A1N6N6Z7</accession>